<accession>A0ABV8HQS3</accession>
<comment type="caution">
    <text evidence="2">The sequence shown here is derived from an EMBL/GenBank/DDBJ whole genome shotgun (WGS) entry which is preliminary data.</text>
</comment>
<feature type="compositionally biased region" description="Gly residues" evidence="1">
    <location>
        <begin position="409"/>
        <end position="430"/>
    </location>
</feature>
<feature type="compositionally biased region" description="Pro residues" evidence="1">
    <location>
        <begin position="609"/>
        <end position="619"/>
    </location>
</feature>
<feature type="region of interest" description="Disordered" evidence="1">
    <location>
        <begin position="3012"/>
        <end position="3055"/>
    </location>
</feature>
<feature type="compositionally biased region" description="Polar residues" evidence="1">
    <location>
        <begin position="432"/>
        <end position="450"/>
    </location>
</feature>
<feature type="region of interest" description="Disordered" evidence="1">
    <location>
        <begin position="1083"/>
        <end position="1138"/>
    </location>
</feature>
<feature type="compositionally biased region" description="Basic and acidic residues" evidence="1">
    <location>
        <begin position="1582"/>
        <end position="1600"/>
    </location>
</feature>
<feature type="compositionally biased region" description="Pro residues" evidence="1">
    <location>
        <begin position="2394"/>
        <end position="2404"/>
    </location>
</feature>
<dbReference type="PANTHER" id="PTHR48125:SF12">
    <property type="entry name" value="AT HOOK TRANSCRIPTION FACTOR FAMILY-RELATED"/>
    <property type="match status" value="1"/>
</dbReference>
<feature type="compositionally biased region" description="Basic and acidic residues" evidence="1">
    <location>
        <begin position="376"/>
        <end position="386"/>
    </location>
</feature>
<feature type="compositionally biased region" description="Low complexity" evidence="1">
    <location>
        <begin position="3339"/>
        <end position="3349"/>
    </location>
</feature>
<evidence type="ECO:0000313" key="3">
    <source>
        <dbReference type="Proteomes" id="UP001595765"/>
    </source>
</evidence>
<feature type="region of interest" description="Disordered" evidence="1">
    <location>
        <begin position="3950"/>
        <end position="4005"/>
    </location>
</feature>
<feature type="compositionally biased region" description="Low complexity" evidence="1">
    <location>
        <begin position="498"/>
        <end position="509"/>
    </location>
</feature>
<dbReference type="Proteomes" id="UP001595765">
    <property type="component" value="Unassembled WGS sequence"/>
</dbReference>
<feature type="region of interest" description="Disordered" evidence="1">
    <location>
        <begin position="345"/>
        <end position="392"/>
    </location>
</feature>
<feature type="region of interest" description="Disordered" evidence="1">
    <location>
        <begin position="4342"/>
        <end position="4404"/>
    </location>
</feature>
<evidence type="ECO:0008006" key="4">
    <source>
        <dbReference type="Google" id="ProtNLM"/>
    </source>
</evidence>
<dbReference type="PANTHER" id="PTHR48125">
    <property type="entry name" value="LP07818P1"/>
    <property type="match status" value="1"/>
</dbReference>
<protein>
    <recommendedName>
        <fullName evidence="4">OTU domain-containing protein</fullName>
    </recommendedName>
</protein>
<feature type="compositionally biased region" description="Low complexity" evidence="1">
    <location>
        <begin position="3025"/>
        <end position="3055"/>
    </location>
</feature>
<feature type="region of interest" description="Disordered" evidence="1">
    <location>
        <begin position="3416"/>
        <end position="3455"/>
    </location>
</feature>
<keyword evidence="3" id="KW-1185">Reference proteome</keyword>
<feature type="compositionally biased region" description="Basic and acidic residues" evidence="1">
    <location>
        <begin position="1129"/>
        <end position="1138"/>
    </location>
</feature>
<proteinExistence type="predicted"/>
<feature type="compositionally biased region" description="Basic and acidic residues" evidence="1">
    <location>
        <begin position="553"/>
        <end position="568"/>
    </location>
</feature>
<feature type="compositionally biased region" description="Low complexity" evidence="1">
    <location>
        <begin position="1097"/>
        <end position="1112"/>
    </location>
</feature>
<feature type="compositionally biased region" description="Gly residues" evidence="1">
    <location>
        <begin position="366"/>
        <end position="375"/>
    </location>
</feature>
<feature type="region of interest" description="Disordered" evidence="1">
    <location>
        <begin position="2910"/>
        <end position="2954"/>
    </location>
</feature>
<feature type="region of interest" description="Disordered" evidence="1">
    <location>
        <begin position="1445"/>
        <end position="1464"/>
    </location>
</feature>
<feature type="region of interest" description="Disordered" evidence="1">
    <location>
        <begin position="2387"/>
        <end position="2406"/>
    </location>
</feature>
<feature type="compositionally biased region" description="Basic and acidic residues" evidence="1">
    <location>
        <begin position="510"/>
        <end position="523"/>
    </location>
</feature>
<evidence type="ECO:0000313" key="2">
    <source>
        <dbReference type="EMBL" id="MFC4034388.1"/>
    </source>
</evidence>
<evidence type="ECO:0000256" key="1">
    <source>
        <dbReference type="SAM" id="MobiDB-lite"/>
    </source>
</evidence>
<gene>
    <name evidence="2" type="ORF">ACFO3J_23335</name>
</gene>
<feature type="compositionally biased region" description="Basic and acidic residues" evidence="1">
    <location>
        <begin position="3971"/>
        <end position="3987"/>
    </location>
</feature>
<reference evidence="3" key="1">
    <citation type="journal article" date="2019" name="Int. J. Syst. Evol. Microbiol.">
        <title>The Global Catalogue of Microorganisms (GCM) 10K type strain sequencing project: providing services to taxonomists for standard genome sequencing and annotation.</title>
        <authorList>
            <consortium name="The Broad Institute Genomics Platform"/>
            <consortium name="The Broad Institute Genome Sequencing Center for Infectious Disease"/>
            <person name="Wu L."/>
            <person name="Ma J."/>
        </authorList>
    </citation>
    <scope>NUCLEOTIDE SEQUENCE [LARGE SCALE GENOMIC DNA]</scope>
    <source>
        <strain evidence="3">CGMCC 4.7237</strain>
    </source>
</reference>
<feature type="compositionally biased region" description="Basic and acidic residues" evidence="1">
    <location>
        <begin position="4395"/>
        <end position="4404"/>
    </location>
</feature>
<organism evidence="2 3">
    <name type="scientific">Streptomyces polygonati</name>
    <dbReference type="NCBI Taxonomy" id="1617087"/>
    <lineage>
        <taxon>Bacteria</taxon>
        <taxon>Bacillati</taxon>
        <taxon>Actinomycetota</taxon>
        <taxon>Actinomycetes</taxon>
        <taxon>Kitasatosporales</taxon>
        <taxon>Streptomycetaceae</taxon>
        <taxon>Streptomyces</taxon>
    </lineage>
</organism>
<feature type="compositionally biased region" description="Pro residues" evidence="1">
    <location>
        <begin position="667"/>
        <end position="677"/>
    </location>
</feature>
<feature type="compositionally biased region" description="Basic and acidic residues" evidence="1">
    <location>
        <begin position="3665"/>
        <end position="3675"/>
    </location>
</feature>
<feature type="compositionally biased region" description="Pro residues" evidence="1">
    <location>
        <begin position="584"/>
        <end position="601"/>
    </location>
</feature>
<name>A0ABV8HQS3_9ACTN</name>
<feature type="region of interest" description="Disordered" evidence="1">
    <location>
        <begin position="2115"/>
        <end position="2135"/>
    </location>
</feature>
<feature type="region of interest" description="Disordered" evidence="1">
    <location>
        <begin position="2077"/>
        <end position="2098"/>
    </location>
</feature>
<sequence>MAIHASTAVNNLLFVLIGERMIQADEDMAYASRLPYQRLGRRVSELTDLIETSVVSVGRSLPPQVGQNYVRSMRLFVDNGGTNYLREFADQLDTIAQGRVQTSSQITESKWQIIAEVVRLLIELAIATILSIFTGGASETQVATAKARSRVVVLTILDTLLSRTHVLPTLSEAFEEAFQTFAVRLAMIAFGPDGRRPNHFDWGQIAQDGLFGAVTALFHGAFSDITKNIAKFFGKDFFNSAVTKDITRDVTTKVTDTVSGKITGSVTNPSRFSVRNITRDAAHDGGDFVVEGGAEAMGEFVTSGLLTGNWSTSWSTFLGAGLSGAVESHLHEGAEHLGDGIGKGLGFKNATDLPPSERNTTEDGGADGPGGGGTGSRHDGGSRDVTESGAGLGVGAGVGAGARVVTGAGTGTGTGGGSGVRAGAGAGVGRENGSTSRTAHGTADGSSSEANGDASDEPNPQDPRAGSGPGTPDPLTGRPTTSGGGATHPATGRGGTNGDTDTTHATTRATTHDRTRTDPDRASSDVPTEGADPAATGPASPHTAAPQPAPEHNGTRARGDGTEQHPTDTDGATNGGADGGLVPPSAPHPLDAPRPPGPGPAPRLDARPEPPAPGGPRPLPRATSDGPTRETGPDQTLRAPGPDLPAPLPTTGGEREPTAATTATAPPEEPLASPAPGPLRTVSSTGVTEPDPDADARPAEGPGTGDAAAAVEPLPRRELAAEPALPLATASLLSNGPASTTSSSPLPAAPPPTRLVTRPVDRSVDAAVGRENSLRTLTGTTVPDDLVARQPLRTEDGSQEAGRGSYRDADWAVRQGRFGAVTAGTTYSDHRADRNALAGGPRDVPWRGRAVTYFAGHGSATRVTLALRDGTTAEVSGRELARYLAREAALGQPDRPVVLYSCSTGGSPVHGGLPVAQHVANLSGRTVYAPTTDAGTALDSTGRMRPVLYPDGDGKPGAWRTFTPEPAGAALDALARTAGLHESDGSADPWTANRTLQLVRTLRDTYGTGAEAAPEHTARLRGLAALDALRWNGTEGGRPRYADGRMTAELLRRMTRDLLGAPGTATPGPAHFDAVLHAADTARTGDPGAALDRLTVTPPAGSGPPGTAGATPTPAPAPPEEDGGTTSDGLREHRDSEVAAKERPVVATLNRPGGQRLDVLNVAGDGDCLFTAVIAGARRQLPGSPVRTSTISELRNAAATAFAAHRDQHPDEHEPFALEVLAEDLGGDQLTTLFGAEELPELSEADQAAVVETLVNTALRRRLLRQPLPARDRAAVADLPVSVVRELFPELIAAARADVDYPAVMSAFLRRRQQNLAAQQRTRLVDELNRPGRDADELWRRLLETAYPRWARPGVGRGPELSAVRGRRVGEMVTNALRDSSYWVTPFYDRVPDALALHLGVNITVVDQLRGADYALNEGARDTLYVHYNGRDHYSAVDVVTRATAVTPTPNAPDLATPPADPRGRRLVDLVRRLSPNSSEGYVASLSGISPATLTWLTDPASRVKAGGEPSKDGSKDGSKEGPAKGAKGEKGEGSKDGAAKNTPPKNTPPKDTPPKDTSPKDTPPKPAEKPAKRVHFADLPTRVEDELDIHRPPRMDRSLRPPPAAGASVVFNDGSRLPSYLTGDDTGTLDGFSYGHSEVTLRGRALVVREVADRTSAPTEIQQHLSRALRTRPESFHGDGYSSPPFTDTAGNIRVLRVRTRPHGRWQRFTDDSVHPVKVEAGHRSQTTAGSSMTAGQSRQAGVNVPIGPPSGVAGYGRVGGAAGRTRTYEYNLQNQTQTQVETRMGDGSHLHLDDVQYDVWMEGLPGRRPAGQLHRPFTDGESHFAFAVRNGLTARLADSETKPGTPGRAPERLSMGPQTDYRLVHTEGYGPVAGIRAWALKRAGAEPGSTAHAEISGFFTSESFGRMAERLHRGKVPTRQLLKEDAGRTPLGAFVVERVEPGAAVLLTETTAAEMRNTLQQTVRGERTLTTTYSQEISASAGPSFEMFGPNFPITLRGLIGVSGRYLHSVAHGTVLGGAGGRKIVGRAKKVPTDLYLVRKKVWVRMTGDAEAREFDTWSLDRMTRTEARRHAGWDDGTALRKQGVPPNAPDYLTPDRPAVLGMARPEAFTYEDGSRVKTAASGGGPKGGEPRTLLDEFTDQVIRAAAARHPDMIAPLEELGDANNPRWRDPELRRIALQNVLNIVNTLAHHSMAGNLEGTMTTGLRINLTGPGLLRRAHRWIWVDARLTERRYEGTQNDLILRSGAPGTDRLDGSQNVVRGYDAGFDVSVSVRDSHRDAAQAPLHLGTVQAGPRWGRQRARRTGYGSTASFEPLTISAAPSHLHSYKLELTAQLGGYSRPRNLWRGLATLGLLGTGLFVRPEPAADLIGGSAGTPVTGRVVLAVPDEHTPDSPAPHPRPVPPRTRLDAGWVRALARGKTGGANEDHPPDVFGDQPVATLSVGGHPELREIAEEVMADASGSSWHFAQSGAPAHDAMLRPLEPPYLTADFDQASGPAGTRIAGLFGKGPYRNRLGALVHRMRVRDPRVASPAVKIETEQPLGSDTQASGTVTTTQTFTLQGGASYGHSHPVGPSLAGSYGLLGRWGRARATSQNVTRTVTNEINRVDEGYKMLIVGDTEHDVLGSVRSEGLLAPLASVFTWNRASWAGRRIRFAADWLGHLPEKAVHRLDLLKDGLGEVPRYTAHGWSRPRWLRENPFGAYPVNTLDATAVLARFDARLREQGVDEAGRERVQAMVTPRVLKALRGQMTSTGAAGRTRLGGIGRRSVRIGGRTGALRIELIETGTVFDGLDHSVVFKDNRAANEVRDEGVSTAVTQAVGVGVNEMVRTGQEVVRGAGPVYGESGSSTRQTATTRGSARLKSHIFYPNEPHAEFLTDYRLRLTLTVGDDEPLREEGVVGTLREQVPLSLVTPELPPPAPPAPAAPATTATDGTAPAPAPAADPLGDPVVDPGPRRVTLWDRRRVDERAIAAWRTAKGGAFTAPVNGFQVRRIAGLTHIHEATDLAVATSYGHSRLPVPDRDRSLTGRPPAATGGPGSTRPRTAAAPDGAAGASPLDDALAHARDTGLTRPGTAAALALRDGTSDASLAAFFADSSGTDGYEVAGLTEDSFAGGAYGELRLYSRPDFAGATLLTVAPDSSMESAERTTDSSDVTAGRSGGQDSGLGAQPVIYSPDAGYALPGGQSTLANATDTNAVKYAGADGSQLDIKPKTGRSFLFAIPTDWLGVAEIERSFKDSAVGSWLGRALGPFGYVKPGPQAVETRTQVLAWVREDVARQLGLITDDGFPPRVADAWKHSVAASKAWVEADKAYWKKRRAVPELRARLAASEGALTEARKAAGLDGAGAAPGRADGDASDPPEIPAPVARAQADREAAEQAHRLAVESLPALLATAEAAAATFHAVRAGADRLTRWHRLPPGPHGRDAVPEPPAVDFKPAAKKPAPQRDTYAGGAGTLTGPDGTEYELLAAPADGDGFFHALAEGLARTPDGLPDDLDTTSRAALVTGLRGRLATALDSAENADLIPFTAPDTTDTFSALEAVAAGVPLLEGSPELREFVGSGGHMPLHQVLGDGERGELAALQIRRPGGTDGRGGWDHGAADLLPALAARTYGVTVSVVRADGSFQVFGPDPLGDGAGPAAPADDEASRPHLVLHVKDRHYVLAVPKGDPDLPDDRKLPPPAAAEAAAKPAPAGARPAYRTAPWEEGAAEPDADHFGRGPDPARLTGPDGAEYELVEPAGDGNGFWGAVLGADADPDRLVSGYAPPEGARLNRTAPFTVEEVKQAGVTLKGADADHFQDSGGLLPPGLALTDRQERALIRAQLRTARLWDGAAEAAAVALTADRRRISVTVVGEDGTFRTHRPVTGPASADVVVFRRGGDYLAARQTRPGRPPAAPEDDPAFLKRKVRLADVEGMAYEAGAGATWQLNPKATVEIGELKLPAADRAALFAKLAEDPKAKKQKNKKQGGDQQGTRQKEQKDTKQKGGHKEQGQPAANTSGHGKPRVLWQPGYATGDQFGIAAALLGDPALHVVLVGGSGSDTRDKSDGMARFYRESGVPSGRVHVVQAPSLDNTAMKAAALTKTKELLTAEAAGLNDKQIETRLLIPVGSGTTWVAERFSPEVRGLVRSGWGLDGAHFGPEDHQRVQDWLAARGVTVTKGRRTIVVWSRFSGKRGDVHVEHDTSYHGVRQILEALNQAGADGGSAGDDPAARPLVLIAGDRHADPAHAAKYPEMVRELSGQGLDVHDLTDFWNDDPQGIATWGGDTRIGQLRLYEYLHAASGDLRHLGFRSGNLEALAMAGHTVRYMEEPGSVGAQRMEKWHRHNNTDHTRLGGLAPGYERLVVDSPPTRSGKFLRDFPKSPDKSLEKSGTERDEATEKAGRANTAKGHERPPWLFGRGRTEPKPADLRKLDKGFTADDLTKILAYLRKAAL</sequence>
<feature type="compositionally biased region" description="Low complexity" evidence="1">
    <location>
        <begin position="737"/>
        <end position="746"/>
    </location>
</feature>
<feature type="compositionally biased region" description="Gly residues" evidence="1">
    <location>
        <begin position="482"/>
        <end position="497"/>
    </location>
</feature>
<feature type="region of interest" description="Disordered" evidence="1">
    <location>
        <begin position="3137"/>
        <end position="3165"/>
    </location>
</feature>
<feature type="compositionally biased region" description="Basic and acidic residues" evidence="1">
    <location>
        <begin position="1510"/>
        <end position="1539"/>
    </location>
</feature>
<dbReference type="RefSeq" id="WP_386432419.1">
    <property type="nucleotide sequence ID" value="NZ_JBHSBB010000014.1"/>
</dbReference>
<feature type="compositionally biased region" description="Pro residues" evidence="1">
    <location>
        <begin position="2913"/>
        <end position="2923"/>
    </location>
</feature>
<feature type="compositionally biased region" description="Low complexity" evidence="1">
    <location>
        <begin position="3680"/>
        <end position="3696"/>
    </location>
</feature>
<feature type="compositionally biased region" description="Low complexity" evidence="1">
    <location>
        <begin position="2924"/>
        <end position="2951"/>
    </location>
</feature>
<feature type="region of interest" description="Disordered" evidence="1">
    <location>
        <begin position="3662"/>
        <end position="3696"/>
    </location>
</feature>
<feature type="region of interest" description="Disordered" evidence="1">
    <location>
        <begin position="409"/>
        <end position="808"/>
    </location>
</feature>
<feature type="region of interest" description="Disordered" evidence="1">
    <location>
        <begin position="3338"/>
        <end position="3374"/>
    </location>
</feature>
<dbReference type="EMBL" id="JBHSBB010000014">
    <property type="protein sequence ID" value="MFC4034388.1"/>
    <property type="molecule type" value="Genomic_DNA"/>
</dbReference>
<feature type="compositionally biased region" description="Basic and acidic residues" evidence="1">
    <location>
        <begin position="1553"/>
        <end position="1572"/>
    </location>
</feature>
<feature type="compositionally biased region" description="Basic and acidic residues" evidence="1">
    <location>
        <begin position="4350"/>
        <end position="4388"/>
    </location>
</feature>
<feature type="region of interest" description="Disordered" evidence="1">
    <location>
        <begin position="1502"/>
        <end position="1604"/>
    </location>
</feature>